<evidence type="ECO:0000313" key="2">
    <source>
        <dbReference type="Proteomes" id="UP000789366"/>
    </source>
</evidence>
<name>A0ACA9QAL4_9GLOM</name>
<feature type="non-terminal residue" evidence="1">
    <location>
        <position position="1"/>
    </location>
</feature>
<proteinExistence type="predicted"/>
<evidence type="ECO:0000313" key="1">
    <source>
        <dbReference type="EMBL" id="CAG8744609.1"/>
    </source>
</evidence>
<sequence>PISSDTTTRWNFTYFVLKWLLELQNSVVELVTYLINNPDHTVCANSNNLKERILLDKE</sequence>
<protein>
    <submittedName>
        <fullName evidence="1">16556_t:CDS:1</fullName>
    </submittedName>
</protein>
<accession>A0ACA9QAL4</accession>
<organism evidence="1 2">
    <name type="scientific">Cetraspora pellucida</name>
    <dbReference type="NCBI Taxonomy" id="1433469"/>
    <lineage>
        <taxon>Eukaryota</taxon>
        <taxon>Fungi</taxon>
        <taxon>Fungi incertae sedis</taxon>
        <taxon>Mucoromycota</taxon>
        <taxon>Glomeromycotina</taxon>
        <taxon>Glomeromycetes</taxon>
        <taxon>Diversisporales</taxon>
        <taxon>Gigasporaceae</taxon>
        <taxon>Cetraspora</taxon>
    </lineage>
</organism>
<keyword evidence="2" id="KW-1185">Reference proteome</keyword>
<reference evidence="1" key="1">
    <citation type="submission" date="2021-06" db="EMBL/GenBank/DDBJ databases">
        <authorList>
            <person name="Kallberg Y."/>
            <person name="Tangrot J."/>
            <person name="Rosling A."/>
        </authorList>
    </citation>
    <scope>NUCLEOTIDE SEQUENCE</scope>
    <source>
        <strain evidence="1">28 12/20/2015</strain>
    </source>
</reference>
<comment type="caution">
    <text evidence="1">The sequence shown here is derived from an EMBL/GenBank/DDBJ whole genome shotgun (WGS) entry which is preliminary data.</text>
</comment>
<dbReference type="Proteomes" id="UP000789366">
    <property type="component" value="Unassembled WGS sequence"/>
</dbReference>
<dbReference type="EMBL" id="CAJVPW010039658">
    <property type="protein sequence ID" value="CAG8744609.1"/>
    <property type="molecule type" value="Genomic_DNA"/>
</dbReference>
<gene>
    <name evidence="1" type="ORF">SPELUC_LOCUS14046</name>
</gene>